<evidence type="ECO:0000313" key="2">
    <source>
        <dbReference type="Proteomes" id="UP000281098"/>
    </source>
</evidence>
<name>A0ABX9YEM8_9BURK</name>
<dbReference type="EMBL" id="QTPM01000104">
    <property type="protein sequence ID" value="RQY78300.1"/>
    <property type="molecule type" value="Genomic_DNA"/>
</dbReference>
<protein>
    <recommendedName>
        <fullName evidence="3">Transcriptional regulator</fullName>
    </recommendedName>
</protein>
<reference evidence="1 2" key="1">
    <citation type="submission" date="2018-08" db="EMBL/GenBank/DDBJ databases">
        <title>Comparative analysis of Burkholderia isolates from Puerto Rico.</title>
        <authorList>
            <person name="Hall C."/>
            <person name="Sahl J."/>
            <person name="Wagner D."/>
        </authorList>
    </citation>
    <scope>NUCLEOTIDE SEQUENCE [LARGE SCALE GENOMIC DNA]</scope>
    <source>
        <strain evidence="1 2">Bp8966</strain>
    </source>
</reference>
<gene>
    <name evidence="1" type="ORF">DF017_36210</name>
</gene>
<keyword evidence="2" id="KW-1185">Reference proteome</keyword>
<comment type="caution">
    <text evidence="1">The sequence shown here is derived from an EMBL/GenBank/DDBJ whole genome shotgun (WGS) entry which is preliminary data.</text>
</comment>
<sequence length="88" mass="9986">MGGTSHREILGHVDLNFEGVYESQIENLMLCVVQLVLSGGWYPDAERNMRKSIADQISTEGLDRLLQGVPSEEAELFKHDLRILKFIQ</sequence>
<dbReference type="Proteomes" id="UP000281098">
    <property type="component" value="Unassembled WGS sequence"/>
</dbReference>
<accession>A0ABX9YEM8</accession>
<evidence type="ECO:0008006" key="3">
    <source>
        <dbReference type="Google" id="ProtNLM"/>
    </source>
</evidence>
<proteinExistence type="predicted"/>
<evidence type="ECO:0000313" key="1">
    <source>
        <dbReference type="EMBL" id="RQY78300.1"/>
    </source>
</evidence>
<organism evidence="1 2">
    <name type="scientific">Burkholderia stagnalis</name>
    <dbReference type="NCBI Taxonomy" id="1503054"/>
    <lineage>
        <taxon>Bacteria</taxon>
        <taxon>Pseudomonadati</taxon>
        <taxon>Pseudomonadota</taxon>
        <taxon>Betaproteobacteria</taxon>
        <taxon>Burkholderiales</taxon>
        <taxon>Burkholderiaceae</taxon>
        <taxon>Burkholderia</taxon>
        <taxon>Burkholderia cepacia complex</taxon>
    </lineage>
</organism>